<keyword evidence="5" id="KW-1185">Reference proteome</keyword>
<dbReference type="PIRSF" id="PIRSF007519">
    <property type="entry name" value="Protease_InhA"/>
    <property type="match status" value="1"/>
</dbReference>
<dbReference type="SUPFAM" id="SSF55486">
    <property type="entry name" value="Metalloproteases ('zincins'), catalytic domain"/>
    <property type="match status" value="1"/>
</dbReference>
<evidence type="ECO:0000259" key="3">
    <source>
        <dbReference type="Pfam" id="PF20774"/>
    </source>
</evidence>
<dbReference type="EMBL" id="FPAA01000014">
    <property type="protein sequence ID" value="SFS97956.1"/>
    <property type="molecule type" value="Genomic_DNA"/>
</dbReference>
<evidence type="ECO:0000313" key="5">
    <source>
        <dbReference type="Proteomes" id="UP000198660"/>
    </source>
</evidence>
<organism evidence="4 5">
    <name type="scientific">Marininema halotolerans</name>
    <dbReference type="NCBI Taxonomy" id="1155944"/>
    <lineage>
        <taxon>Bacteria</taxon>
        <taxon>Bacillati</taxon>
        <taxon>Bacillota</taxon>
        <taxon>Bacilli</taxon>
        <taxon>Bacillales</taxon>
        <taxon>Thermoactinomycetaceae</taxon>
        <taxon>Marininema</taxon>
    </lineage>
</organism>
<dbReference type="PANTHER" id="PTHR41775:SF1">
    <property type="entry name" value="PEPTIDASE M6-LIKE DOMAIN-CONTAINING PROTEIN"/>
    <property type="match status" value="1"/>
</dbReference>
<dbReference type="Pfam" id="PF20774">
    <property type="entry name" value="InhA-like_VEG"/>
    <property type="match status" value="1"/>
</dbReference>
<dbReference type="Proteomes" id="UP000198660">
    <property type="component" value="Unassembled WGS sequence"/>
</dbReference>
<evidence type="ECO:0000313" key="4">
    <source>
        <dbReference type="EMBL" id="SFS97956.1"/>
    </source>
</evidence>
<dbReference type="Pfam" id="PF20773">
    <property type="entry name" value="InhA-like_MAM"/>
    <property type="match status" value="1"/>
</dbReference>
<dbReference type="GO" id="GO:0008233">
    <property type="term" value="F:peptidase activity"/>
    <property type="evidence" value="ECO:0007669"/>
    <property type="project" value="InterPro"/>
</dbReference>
<feature type="signal peptide" evidence="1">
    <location>
        <begin position="1"/>
        <end position="32"/>
    </location>
</feature>
<dbReference type="InterPro" id="IPR012300">
    <property type="entry name" value="Pept_M6_InhA"/>
</dbReference>
<keyword evidence="1" id="KW-0732">Signal</keyword>
<evidence type="ECO:0000256" key="1">
    <source>
        <dbReference type="SAM" id="SignalP"/>
    </source>
</evidence>
<reference evidence="5" key="1">
    <citation type="submission" date="2016-10" db="EMBL/GenBank/DDBJ databases">
        <authorList>
            <person name="Varghese N."/>
            <person name="Submissions S."/>
        </authorList>
    </citation>
    <scope>NUCLEOTIDE SEQUENCE [LARGE SCALE GENOMIC DNA]</scope>
    <source>
        <strain evidence="5">DSM 45789</strain>
    </source>
</reference>
<feature type="chain" id="PRO_5009304043" evidence="1">
    <location>
        <begin position="33"/>
        <end position="758"/>
    </location>
</feature>
<dbReference type="NCBIfam" id="TIGR03296">
    <property type="entry name" value="M6dom_TIGR03296"/>
    <property type="match status" value="1"/>
</dbReference>
<dbReference type="GO" id="GO:0006508">
    <property type="term" value="P:proteolysis"/>
    <property type="evidence" value="ECO:0007669"/>
    <property type="project" value="InterPro"/>
</dbReference>
<accession>A0A1I6U913</accession>
<sequence>MDLFKIGKKGTVGLLSAALVVSALALTPMAMAQKETSASATDKINQAAGKVDMANVNINRLGKALVKQGKIKKGSSQAQVEKAVREYVQARSIPQGIDTSSSFGKKAKKGLAGVRAATAEKASEGKIKKNKGVHTDYIAMALVEFPDYTHNSLKEEKGSLYTKDFSQDHYQEMLFSSKYTTPEGLKLLTMKKYYNENSGGSWDLNGTVTPWLKAKNNASFYGGNNPATGDNDKAPRELVGETLDNIGKAIKGNEAKYDQRDPYDIDGDGNVMESDGLLDNLMVVHSGMGEEAGGGDQGADAIWSHRWTLKAPTTIPGTKLKAFDYMIQPEDGAAGVFSHEYGHNLGLPDLYDTTYGGQGSPVGSWSVMSGGSWNGEVLGTEPVGFDPWSKLYLQTTYGGNWSHPSELDIDDIGSRSSKVKLKEAVSKSLFGKTLKINLPDVEKKPATKPKTGKKSYYSTTGDNWNTKMTSSTIDLTGAKKAELSFDSWRKIETGYDYLTVYVIDEATGEKKAIKAFDDDTQGQWTSDTLDLSAFAGKKIDLEFNYVTDGGLSYDGFYVDNIVVNADGNKVFEDGAEGDAKFKLSGFKVFDGTGTMHPNYYLVEWRTLNGVDKGLAKLRRGESFLKYDPGMVVWYYDGRYNENNTSQHPGFGQVGVIDAHQKLKYWNKDYSKVASDRYLLNDAAFGLDRTTPVNIKGYGELGDLKAPSFKGVSTFKDTKNYSQPGAASVGKILPKFGLQLKVERETHHGKGAVISIKRK</sequence>
<feature type="domain" description="Peptidase M6-like" evidence="2">
    <location>
        <begin position="132"/>
        <end position="401"/>
    </location>
</feature>
<dbReference type="InterPro" id="IPR008757">
    <property type="entry name" value="Peptidase_M6-like_domain"/>
</dbReference>
<evidence type="ECO:0000259" key="2">
    <source>
        <dbReference type="Pfam" id="PF05547"/>
    </source>
</evidence>
<protein>
    <submittedName>
        <fullName evidence="4">Immune inhibitor A</fullName>
    </submittedName>
</protein>
<dbReference type="Pfam" id="PF05547">
    <property type="entry name" value="Peptidase_M6"/>
    <property type="match status" value="1"/>
</dbReference>
<proteinExistence type="predicted"/>
<gene>
    <name evidence="4" type="ORF">SAMN05444972_11462</name>
</gene>
<feature type="domain" description="Immune inhibitor A-like metallopeptidase VEG" evidence="3">
    <location>
        <begin position="598"/>
        <end position="749"/>
    </location>
</feature>
<name>A0A1I6U913_9BACL</name>
<dbReference type="InterPro" id="IPR048665">
    <property type="entry name" value="InhA-like_VEG"/>
</dbReference>
<dbReference type="AlphaFoldDB" id="A0A1I6U913"/>
<dbReference type="Gene3D" id="2.60.120.200">
    <property type="match status" value="1"/>
</dbReference>
<dbReference type="PANTHER" id="PTHR41775">
    <property type="entry name" value="SECRETED PROTEIN-RELATED"/>
    <property type="match status" value="1"/>
</dbReference>